<feature type="domain" description="Rap-GAP" evidence="3">
    <location>
        <begin position="600"/>
        <end position="834"/>
    </location>
</feature>
<dbReference type="Gene3D" id="3.40.50.11210">
    <property type="entry name" value="Rap/Ran-GAP"/>
    <property type="match status" value="1"/>
</dbReference>
<dbReference type="InterPro" id="IPR018515">
    <property type="entry name" value="Tuberin-type_domain"/>
</dbReference>
<sequence>MTAALIKQFRLAIDEGIGEGEMPEEVYTLFQYQSNELQEQLVEAIDNKLVYPYSPDSATLRRFIRCFTDRISTEETIVEAAVAMTTALSTLTYAAIARSGHVLDGPRKIDNLIDGMARIANTAAAPSAKLRALRTLARLRAAVDGAIYMVADEAAGKLESAASKPDNVKAADLSLHAWLSNVLAVIEMNPECPARDDHCVRFVLSSFPEQLGNHTLFYRQEHTVKRCFKLVSARLNDDKAEHAVAYVKILTTLISYRAELETSEHKELIRALLKTAGSSDTVSIACIHALTICCYEMPQTTSIFMDEILQKMHRMVTQRHLAIHVLEFLSGLSRLEALYKHSFRFEDFKRIFGVAFSYLDSLRNKASDGRTQLSDQASSSDSESQQTMSQYVHALAYHTIVFWYLATRVEHRAAIKEYVTSRLAYKDVDGAEVLEDQGLVTIDLMDSVDAEVAQDANDATIATVQYGKSKQHLTKPLLCFDPEDGVPHVQTRIFGLLIITTHTSFRTGKSVVTTRRPSGTFRSLHQRTTGGDRKDQHDSKIETTLHSQLGHHGVDLLVPIYPGDEGGRIYGSFTVPDFTSPLGSGEVIDLPEEQAITRAIDVFDRTPGLDSHKAGVIYIGEGQTTEEKVFLNSSGSPDYREFVKSLGRLQELKDAAFNSQGLDTQTGTDGLTAIVWNSEVTELVYHITTMMPTHENDDDATTIAKKKRHTGNDHVNIVFNNSGIPFVFDMFPSAFNYVYVVITPSVRTTFLQSRTHTMKTPVGERYYRVEVLTAPGFPSLSSAAEAKLVSGSSLPDYVRNLALNACIFSEVWMNRDDESYRSSWRLRLNQIKQLRARYGNEVGKGDGAAVSHVEEGKGKGKEKAKGTGWLASLGLK</sequence>
<dbReference type="SUPFAM" id="SSF111347">
    <property type="entry name" value="Rap/Ran-GAP"/>
    <property type="match status" value="1"/>
</dbReference>
<dbReference type="STRING" id="1507870.A0A1V8SKN4"/>
<dbReference type="GO" id="GO:0005096">
    <property type="term" value="F:GTPase activator activity"/>
    <property type="evidence" value="ECO:0007669"/>
    <property type="project" value="UniProtKB-KW"/>
</dbReference>
<evidence type="ECO:0000256" key="1">
    <source>
        <dbReference type="ARBA" id="ARBA00022468"/>
    </source>
</evidence>
<reference evidence="5" key="1">
    <citation type="submission" date="2017-03" db="EMBL/GenBank/DDBJ databases">
        <title>Genomes of endolithic fungi from Antarctica.</title>
        <authorList>
            <person name="Coleine C."/>
            <person name="Masonjones S."/>
            <person name="Stajich J.E."/>
        </authorList>
    </citation>
    <scope>NUCLEOTIDE SEQUENCE [LARGE SCALE GENOMIC DNA]</scope>
    <source>
        <strain evidence="5">CCFEE 5527</strain>
    </source>
</reference>
<protein>
    <recommendedName>
        <fullName evidence="3">Rap-GAP domain-containing protein</fullName>
    </recommendedName>
</protein>
<dbReference type="InterPro" id="IPR000331">
    <property type="entry name" value="Rap/Ran_GAP_dom"/>
</dbReference>
<dbReference type="PROSITE" id="PS50085">
    <property type="entry name" value="RAPGAP"/>
    <property type="match status" value="1"/>
</dbReference>
<dbReference type="GO" id="GO:0005634">
    <property type="term" value="C:nucleus"/>
    <property type="evidence" value="ECO:0007669"/>
    <property type="project" value="InterPro"/>
</dbReference>
<evidence type="ECO:0000256" key="2">
    <source>
        <dbReference type="SAM" id="MobiDB-lite"/>
    </source>
</evidence>
<dbReference type="OrthoDB" id="19311at2759"/>
<proteinExistence type="predicted"/>
<dbReference type="EMBL" id="NAJO01000039">
    <property type="protein sequence ID" value="OQN99500.1"/>
    <property type="molecule type" value="Genomic_DNA"/>
</dbReference>
<dbReference type="PANTHER" id="PTHR10063">
    <property type="entry name" value="TUBERIN"/>
    <property type="match status" value="1"/>
</dbReference>
<dbReference type="GO" id="GO:0033596">
    <property type="term" value="C:TSC1-TSC2 complex"/>
    <property type="evidence" value="ECO:0007669"/>
    <property type="project" value="TreeGrafter"/>
</dbReference>
<dbReference type="InterPro" id="IPR035974">
    <property type="entry name" value="Rap/Ran-GAP_sf"/>
</dbReference>
<dbReference type="GO" id="GO:0051056">
    <property type="term" value="P:regulation of small GTPase mediated signal transduction"/>
    <property type="evidence" value="ECO:0007669"/>
    <property type="project" value="InterPro"/>
</dbReference>
<accession>A0A1V8SKN4</accession>
<dbReference type="PANTHER" id="PTHR10063:SF0">
    <property type="entry name" value="TUBERIN"/>
    <property type="match status" value="1"/>
</dbReference>
<dbReference type="GO" id="GO:0032007">
    <property type="term" value="P:negative regulation of TOR signaling"/>
    <property type="evidence" value="ECO:0007669"/>
    <property type="project" value="TreeGrafter"/>
</dbReference>
<gene>
    <name evidence="4" type="ORF">B0A48_14642</name>
</gene>
<feature type="region of interest" description="Disordered" evidence="2">
    <location>
        <begin position="843"/>
        <end position="864"/>
    </location>
</feature>
<dbReference type="InterPro" id="IPR016024">
    <property type="entry name" value="ARM-type_fold"/>
</dbReference>
<evidence type="ECO:0000259" key="3">
    <source>
        <dbReference type="PROSITE" id="PS50085"/>
    </source>
</evidence>
<dbReference type="Pfam" id="PF03542">
    <property type="entry name" value="Tuberin"/>
    <property type="match status" value="1"/>
</dbReference>
<keyword evidence="1" id="KW-0343">GTPase activation</keyword>
<dbReference type="InterPro" id="IPR027107">
    <property type="entry name" value="Tuberin/Ral-act_asu"/>
</dbReference>
<dbReference type="SUPFAM" id="SSF48371">
    <property type="entry name" value="ARM repeat"/>
    <property type="match status" value="1"/>
</dbReference>
<comment type="caution">
    <text evidence="4">The sequence shown here is derived from an EMBL/GenBank/DDBJ whole genome shotgun (WGS) entry which is preliminary data.</text>
</comment>
<evidence type="ECO:0000313" key="5">
    <source>
        <dbReference type="Proteomes" id="UP000192596"/>
    </source>
</evidence>
<dbReference type="InParanoid" id="A0A1V8SKN4"/>
<feature type="compositionally biased region" description="Basic and acidic residues" evidence="2">
    <location>
        <begin position="852"/>
        <end position="864"/>
    </location>
</feature>
<organism evidence="4 5">
    <name type="scientific">Cryoendolithus antarcticus</name>
    <dbReference type="NCBI Taxonomy" id="1507870"/>
    <lineage>
        <taxon>Eukaryota</taxon>
        <taxon>Fungi</taxon>
        <taxon>Dikarya</taxon>
        <taxon>Ascomycota</taxon>
        <taxon>Pezizomycotina</taxon>
        <taxon>Dothideomycetes</taxon>
        <taxon>Dothideomycetidae</taxon>
        <taxon>Cladosporiales</taxon>
        <taxon>Cladosporiaceae</taxon>
        <taxon>Cryoendolithus</taxon>
    </lineage>
</organism>
<dbReference type="AlphaFoldDB" id="A0A1V8SKN4"/>
<dbReference type="Proteomes" id="UP000192596">
    <property type="component" value="Unassembled WGS sequence"/>
</dbReference>
<keyword evidence="5" id="KW-1185">Reference proteome</keyword>
<evidence type="ECO:0000313" key="4">
    <source>
        <dbReference type="EMBL" id="OQN99500.1"/>
    </source>
</evidence>
<dbReference type="Pfam" id="PF02145">
    <property type="entry name" value="Rap_GAP"/>
    <property type="match status" value="1"/>
</dbReference>
<dbReference type="FunFam" id="3.40.50.11210:FF:000007">
    <property type="entry name" value="Tuberous sclerosis 2"/>
    <property type="match status" value="1"/>
</dbReference>
<name>A0A1V8SKN4_9PEZI</name>